<organism evidence="14 15">
    <name type="scientific">Iris pallida</name>
    <name type="common">Sweet iris</name>
    <dbReference type="NCBI Taxonomy" id="29817"/>
    <lineage>
        <taxon>Eukaryota</taxon>
        <taxon>Viridiplantae</taxon>
        <taxon>Streptophyta</taxon>
        <taxon>Embryophyta</taxon>
        <taxon>Tracheophyta</taxon>
        <taxon>Spermatophyta</taxon>
        <taxon>Magnoliopsida</taxon>
        <taxon>Liliopsida</taxon>
        <taxon>Asparagales</taxon>
        <taxon>Iridaceae</taxon>
        <taxon>Iridoideae</taxon>
        <taxon>Irideae</taxon>
        <taxon>Iris</taxon>
    </lineage>
</organism>
<dbReference type="PANTHER" id="PTHR24326:SF547">
    <property type="entry name" value="HOMEOBOX-LEUCINE ZIPPER PROTEIN ATHB-6"/>
    <property type="match status" value="1"/>
</dbReference>
<evidence type="ECO:0000256" key="12">
    <source>
        <dbReference type="SAM" id="MobiDB-lite"/>
    </source>
</evidence>
<dbReference type="Proteomes" id="UP001140949">
    <property type="component" value="Unassembled WGS sequence"/>
</dbReference>
<proteinExistence type="inferred from homology"/>
<sequence length="267" mass="28646">MKRLSSSDSLVPICPSGFQTVFDDEEELVNAGDDDLFSLGGCAASGQPPEKKRRLSADQVRALEKNFEVENKLEPERKVRLAQELGLQPRQVAVWFQNRRARWKTKQLERDYAALKSRYDALRLDHDALLGDKDSLLAEVKDLKAKLNGGDEDTGFSSAVKEEPAASESEIKAAEPETLTLAYNKDGSSDSSDSSAALSDENSPLAGLDGGVGAGGDGGAGFFYQQQLLKADGFLDGEEPCSFFVDDQPPTLWYGAGGGACSGGGWA</sequence>
<evidence type="ECO:0000256" key="3">
    <source>
        <dbReference type="ARBA" id="ARBA00023125"/>
    </source>
</evidence>
<dbReference type="EMBL" id="JANAVB010028398">
    <property type="protein sequence ID" value="KAJ6815967.1"/>
    <property type="molecule type" value="Genomic_DNA"/>
</dbReference>
<dbReference type="PANTHER" id="PTHR24326">
    <property type="entry name" value="HOMEOBOX-LEUCINE ZIPPER PROTEIN"/>
    <property type="match status" value="1"/>
</dbReference>
<dbReference type="SUPFAM" id="SSF46689">
    <property type="entry name" value="Homeodomain-like"/>
    <property type="match status" value="1"/>
</dbReference>
<feature type="coiled-coil region" evidence="11">
    <location>
        <begin position="98"/>
        <end position="146"/>
    </location>
</feature>
<evidence type="ECO:0000256" key="10">
    <source>
        <dbReference type="RuleBase" id="RU369038"/>
    </source>
</evidence>
<accession>A0AAX6FHS7</accession>
<dbReference type="GO" id="GO:0045893">
    <property type="term" value="P:positive regulation of DNA-templated transcription"/>
    <property type="evidence" value="ECO:0007669"/>
    <property type="project" value="TreeGrafter"/>
</dbReference>
<feature type="domain" description="Homeobox" evidence="13">
    <location>
        <begin position="46"/>
        <end position="106"/>
    </location>
</feature>
<reference evidence="14" key="1">
    <citation type="journal article" date="2023" name="GigaByte">
        <title>Genome assembly of the bearded iris, Iris pallida Lam.</title>
        <authorList>
            <person name="Bruccoleri R.E."/>
            <person name="Oakeley E.J."/>
            <person name="Faust A.M.E."/>
            <person name="Altorfer M."/>
            <person name="Dessus-Babus S."/>
            <person name="Burckhardt D."/>
            <person name="Oertli M."/>
            <person name="Naumann U."/>
            <person name="Petersen F."/>
            <person name="Wong J."/>
        </authorList>
    </citation>
    <scope>NUCLEOTIDE SEQUENCE</scope>
    <source>
        <strain evidence="14">GSM-AAB239-AS_SAM_17_03QT</strain>
    </source>
</reference>
<dbReference type="Pfam" id="PF02183">
    <property type="entry name" value="HALZ"/>
    <property type="match status" value="1"/>
</dbReference>
<dbReference type="SMART" id="SM00389">
    <property type="entry name" value="HOX"/>
    <property type="match status" value="1"/>
</dbReference>
<evidence type="ECO:0000256" key="4">
    <source>
        <dbReference type="ARBA" id="ARBA00023155"/>
    </source>
</evidence>
<evidence type="ECO:0000259" key="13">
    <source>
        <dbReference type="PROSITE" id="PS50071"/>
    </source>
</evidence>
<dbReference type="GO" id="GO:0043565">
    <property type="term" value="F:sequence-specific DNA binding"/>
    <property type="evidence" value="ECO:0007669"/>
    <property type="project" value="InterPro"/>
</dbReference>
<keyword evidence="15" id="KW-1185">Reference proteome</keyword>
<feature type="region of interest" description="Disordered" evidence="12">
    <location>
        <begin position="151"/>
        <end position="211"/>
    </location>
</feature>
<dbReference type="PROSITE" id="PS00027">
    <property type="entry name" value="HOMEOBOX_1"/>
    <property type="match status" value="1"/>
</dbReference>
<evidence type="ECO:0000256" key="6">
    <source>
        <dbReference type="ARBA" id="ARBA00023242"/>
    </source>
</evidence>
<reference evidence="14" key="2">
    <citation type="submission" date="2023-04" db="EMBL/GenBank/DDBJ databases">
        <authorList>
            <person name="Bruccoleri R.E."/>
            <person name="Oakeley E.J."/>
            <person name="Faust A.-M."/>
            <person name="Dessus-Babus S."/>
            <person name="Altorfer M."/>
            <person name="Burckhardt D."/>
            <person name="Oertli M."/>
            <person name="Naumann U."/>
            <person name="Petersen F."/>
            <person name="Wong J."/>
        </authorList>
    </citation>
    <scope>NUCLEOTIDE SEQUENCE</scope>
    <source>
        <strain evidence="14">GSM-AAB239-AS_SAM_17_03QT</strain>
        <tissue evidence="14">Leaf</tissue>
    </source>
</reference>
<dbReference type="GO" id="GO:0042802">
    <property type="term" value="F:identical protein binding"/>
    <property type="evidence" value="ECO:0007669"/>
    <property type="project" value="UniProtKB-ARBA"/>
</dbReference>
<gene>
    <name evidence="14" type="ORF">M6B38_419005</name>
</gene>
<keyword evidence="4 8" id="KW-0371">Homeobox</keyword>
<comment type="caution">
    <text evidence="14">The sequence shown here is derived from an EMBL/GenBank/DDBJ whole genome shotgun (WGS) entry which is preliminary data.</text>
</comment>
<evidence type="ECO:0000256" key="11">
    <source>
        <dbReference type="SAM" id="Coils"/>
    </source>
</evidence>
<protein>
    <recommendedName>
        <fullName evidence="10">Homeobox-leucine zipper protein</fullName>
    </recommendedName>
    <alternativeName>
        <fullName evidence="10">HD-ZIP protein</fullName>
    </alternativeName>
    <alternativeName>
        <fullName evidence="10">Homeodomain transcription factor</fullName>
    </alternativeName>
</protein>
<feature type="compositionally biased region" description="Low complexity" evidence="12">
    <location>
        <begin position="189"/>
        <end position="200"/>
    </location>
</feature>
<keyword evidence="2 10" id="KW-0805">Transcription regulation</keyword>
<keyword evidence="11" id="KW-0175">Coiled coil</keyword>
<keyword evidence="3 8" id="KW-0238">DNA-binding</keyword>
<dbReference type="PRINTS" id="PR00031">
    <property type="entry name" value="HTHREPRESSR"/>
</dbReference>
<evidence type="ECO:0000256" key="8">
    <source>
        <dbReference type="PROSITE-ProRule" id="PRU00108"/>
    </source>
</evidence>
<evidence type="ECO:0000256" key="5">
    <source>
        <dbReference type="ARBA" id="ARBA00023163"/>
    </source>
</evidence>
<dbReference type="GO" id="GO:0005634">
    <property type="term" value="C:nucleus"/>
    <property type="evidence" value="ECO:0007669"/>
    <property type="project" value="UniProtKB-SubCell"/>
</dbReference>
<feature type="DNA-binding region" description="Homeobox" evidence="8">
    <location>
        <begin position="48"/>
        <end position="107"/>
    </location>
</feature>
<keyword evidence="5 10" id="KW-0804">Transcription</keyword>
<comment type="similarity">
    <text evidence="7 10">Belongs to the HD-ZIP homeobox family. Class I subfamily.</text>
</comment>
<dbReference type="GO" id="GO:0000981">
    <property type="term" value="F:DNA-binding transcription factor activity, RNA polymerase II-specific"/>
    <property type="evidence" value="ECO:0007669"/>
    <property type="project" value="UniProtKB-UniRule"/>
</dbReference>
<comment type="subcellular location">
    <subcellularLocation>
        <location evidence="1 8 9">Nucleus</location>
    </subcellularLocation>
</comment>
<evidence type="ECO:0000256" key="2">
    <source>
        <dbReference type="ARBA" id="ARBA00023015"/>
    </source>
</evidence>
<dbReference type="InterPro" id="IPR009057">
    <property type="entry name" value="Homeodomain-like_sf"/>
</dbReference>
<dbReference type="InterPro" id="IPR000047">
    <property type="entry name" value="HTH_motif"/>
</dbReference>
<dbReference type="InterPro" id="IPR001356">
    <property type="entry name" value="HD"/>
</dbReference>
<dbReference type="FunFam" id="1.10.10.60:FF:000159">
    <property type="entry name" value="Homeobox-leucine zipper protein HAT5"/>
    <property type="match status" value="1"/>
</dbReference>
<name>A0AAX6FHS7_IRIPA</name>
<feature type="compositionally biased region" description="Basic and acidic residues" evidence="12">
    <location>
        <begin position="160"/>
        <end position="175"/>
    </location>
</feature>
<evidence type="ECO:0000313" key="15">
    <source>
        <dbReference type="Proteomes" id="UP001140949"/>
    </source>
</evidence>
<evidence type="ECO:0000256" key="1">
    <source>
        <dbReference type="ARBA" id="ARBA00004123"/>
    </source>
</evidence>
<dbReference type="InterPro" id="IPR045224">
    <property type="entry name" value="HDZip_class_I_plant"/>
</dbReference>
<dbReference type="InterPro" id="IPR003106">
    <property type="entry name" value="Leu_zip_homeo"/>
</dbReference>
<dbReference type="Gene3D" id="1.10.10.60">
    <property type="entry name" value="Homeodomain-like"/>
    <property type="match status" value="1"/>
</dbReference>
<dbReference type="PROSITE" id="PS50071">
    <property type="entry name" value="HOMEOBOX_2"/>
    <property type="match status" value="1"/>
</dbReference>
<comment type="function">
    <text evidence="10">Transcription factor.</text>
</comment>
<keyword evidence="6 8" id="KW-0539">Nucleus</keyword>
<evidence type="ECO:0000313" key="14">
    <source>
        <dbReference type="EMBL" id="KAJ6815967.1"/>
    </source>
</evidence>
<dbReference type="InterPro" id="IPR017970">
    <property type="entry name" value="Homeobox_CS"/>
</dbReference>
<evidence type="ECO:0000256" key="9">
    <source>
        <dbReference type="RuleBase" id="RU000682"/>
    </source>
</evidence>
<dbReference type="Pfam" id="PF00046">
    <property type="entry name" value="Homeodomain"/>
    <property type="match status" value="1"/>
</dbReference>
<dbReference type="AlphaFoldDB" id="A0AAX6FHS7"/>
<evidence type="ECO:0000256" key="7">
    <source>
        <dbReference type="ARBA" id="ARBA00025748"/>
    </source>
</evidence>
<dbReference type="CDD" id="cd00086">
    <property type="entry name" value="homeodomain"/>
    <property type="match status" value="1"/>
</dbReference>